<dbReference type="STRING" id="69332.A0A388JXD9"/>
<dbReference type="PANTHER" id="PTHR45274">
    <property type="entry name" value="NAD(P)-BINDING ROSSMANN-FOLD SUPERFAMILY PROTEIN"/>
    <property type="match status" value="1"/>
</dbReference>
<dbReference type="AlphaFoldDB" id="A0A388JXD9"/>
<organism evidence="2 3">
    <name type="scientific">Chara braunii</name>
    <name type="common">Braun's stonewort</name>
    <dbReference type="NCBI Taxonomy" id="69332"/>
    <lineage>
        <taxon>Eukaryota</taxon>
        <taxon>Viridiplantae</taxon>
        <taxon>Streptophyta</taxon>
        <taxon>Charophyceae</taxon>
        <taxon>Charales</taxon>
        <taxon>Characeae</taxon>
        <taxon>Chara</taxon>
    </lineage>
</organism>
<proteinExistence type="predicted"/>
<reference evidence="2 3" key="1">
    <citation type="journal article" date="2018" name="Cell">
        <title>The Chara Genome: Secondary Complexity and Implications for Plant Terrestrialization.</title>
        <authorList>
            <person name="Nishiyama T."/>
            <person name="Sakayama H."/>
            <person name="Vries J.D."/>
            <person name="Buschmann H."/>
            <person name="Saint-Marcoux D."/>
            <person name="Ullrich K.K."/>
            <person name="Haas F.B."/>
            <person name="Vanderstraeten L."/>
            <person name="Becker D."/>
            <person name="Lang D."/>
            <person name="Vosolsobe S."/>
            <person name="Rombauts S."/>
            <person name="Wilhelmsson P.K.I."/>
            <person name="Janitza P."/>
            <person name="Kern R."/>
            <person name="Heyl A."/>
            <person name="Rumpler F."/>
            <person name="Villalobos L.I.A.C."/>
            <person name="Clay J.M."/>
            <person name="Skokan R."/>
            <person name="Toyoda A."/>
            <person name="Suzuki Y."/>
            <person name="Kagoshima H."/>
            <person name="Schijlen E."/>
            <person name="Tajeshwar N."/>
            <person name="Catarino B."/>
            <person name="Hetherington A.J."/>
            <person name="Saltykova A."/>
            <person name="Bonnot C."/>
            <person name="Breuninger H."/>
            <person name="Symeonidi A."/>
            <person name="Radhakrishnan G.V."/>
            <person name="Van Nieuwerburgh F."/>
            <person name="Deforce D."/>
            <person name="Chang C."/>
            <person name="Karol K.G."/>
            <person name="Hedrich R."/>
            <person name="Ulvskov P."/>
            <person name="Glockner G."/>
            <person name="Delwiche C.F."/>
            <person name="Petrasek J."/>
            <person name="Van de Peer Y."/>
            <person name="Friml J."/>
            <person name="Beilby M."/>
            <person name="Dolan L."/>
            <person name="Kohara Y."/>
            <person name="Sugano S."/>
            <person name="Fujiyama A."/>
            <person name="Delaux P.-M."/>
            <person name="Quint M."/>
            <person name="TheiBen G."/>
            <person name="Hagemann M."/>
            <person name="Harholt J."/>
            <person name="Dunand C."/>
            <person name="Zachgo S."/>
            <person name="Langdale J."/>
            <person name="Maumus F."/>
            <person name="Straeten D.V.D."/>
            <person name="Gould S.B."/>
            <person name="Rensing S.A."/>
        </authorList>
    </citation>
    <scope>NUCLEOTIDE SEQUENCE [LARGE SCALE GENOMIC DNA]</scope>
    <source>
        <strain evidence="2 3">S276</strain>
    </source>
</reference>
<dbReference type="OrthoDB" id="1933717at2759"/>
<protein>
    <submittedName>
        <fullName evidence="2">Uncharacterized protein</fullName>
    </submittedName>
</protein>
<evidence type="ECO:0000313" key="3">
    <source>
        <dbReference type="Proteomes" id="UP000265515"/>
    </source>
</evidence>
<dbReference type="GO" id="GO:0016020">
    <property type="term" value="C:membrane"/>
    <property type="evidence" value="ECO:0007669"/>
    <property type="project" value="TreeGrafter"/>
</dbReference>
<gene>
    <name evidence="2" type="ORF">CBR_g30337</name>
</gene>
<dbReference type="PANTHER" id="PTHR45274:SF2">
    <property type="entry name" value="NAD(P)-BINDING ROSSMANN-FOLD SUPERFAMILY PROTEIN"/>
    <property type="match status" value="1"/>
</dbReference>
<dbReference type="Proteomes" id="UP000265515">
    <property type="component" value="Unassembled WGS sequence"/>
</dbReference>
<feature type="compositionally biased region" description="Basic and acidic residues" evidence="1">
    <location>
        <begin position="143"/>
        <end position="157"/>
    </location>
</feature>
<comment type="caution">
    <text evidence="2">The sequence shown here is derived from an EMBL/GenBank/DDBJ whole genome shotgun (WGS) entry which is preliminary data.</text>
</comment>
<dbReference type="PRINTS" id="PR00081">
    <property type="entry name" value="GDHRDH"/>
</dbReference>
<feature type="region of interest" description="Disordered" evidence="1">
    <location>
        <begin position="135"/>
        <end position="165"/>
    </location>
</feature>
<keyword evidence="3" id="KW-1185">Reference proteome</keyword>
<name>A0A388JXD9_CHABU</name>
<evidence type="ECO:0000256" key="1">
    <source>
        <dbReference type="SAM" id="MobiDB-lite"/>
    </source>
</evidence>
<dbReference type="Pfam" id="PF00106">
    <property type="entry name" value="adh_short"/>
    <property type="match status" value="1"/>
</dbReference>
<sequence>MAMCLNSSAYCGCGRNSCRPQTDYAACYHETSTGTVVAWLSSGGGRLCLWASGRRQGLATSLTREYCSSATAGRTTTKNSQKEFPISSRVRVIADSGKFPWRAAYCASSEAGRSNSATTTFSSVILPFCGERRGGGRWSGGGKEGRGGSRAQDERRREGGKRRRSATWCRGASDWQLSVVAIAPGENVFGRVSFPYITLQPWQRTGCGGSSSHRQIAAVTSGLSERTGHLVRRPYLYSLGQVSTLRCKYHCADHGVEHCERRGEPLSVSGSATRPALRLLDLVLEGGVSSCSSSYRLIGVSGSATRPGVVGTDLSERRSNPLCSWSGKRRASWGRGRRGKSLLLNMEDDSMRQVTSMEEPCSSRCLEMAAAMAAPVATNAFLWDHLPIVLAALCVLWMTWLLIRFFTADADLTLLGKGPPPPRAFEDKVVWIVGASQGLGEELAHRFCLLGAKLILSARRETELERVKASCSGKHAQDGIAILPFDVAGKSDAIDSAVKHATNMFGVIDFVVLNAAYTRTKCKAYEFDDALLEGTFGVNVLGPIYIARAILPHMLEQKSGHFVVISSAGGKVPSPTQALYSASKFAVQGYFRSLDYEFQKEGVGATVVCPGPVKTSDVKPTKEKRISKERCAELIVAAAGHKLPEAWISLFPILQIMYIVQYLPALGHYLLCKVGPGRVQALKEGGESVYSAKLLFSSSKSSKSN</sequence>
<dbReference type="Gramene" id="GBG62383">
    <property type="protein sequence ID" value="GBG62383"/>
    <property type="gene ID" value="CBR_g30337"/>
</dbReference>
<accession>A0A388JXD9</accession>
<dbReference type="Gene3D" id="3.40.50.720">
    <property type="entry name" value="NAD(P)-binding Rossmann-like Domain"/>
    <property type="match status" value="1"/>
</dbReference>
<dbReference type="EMBL" id="BFEA01000028">
    <property type="protein sequence ID" value="GBG62383.1"/>
    <property type="molecule type" value="Genomic_DNA"/>
</dbReference>
<dbReference type="InterPro" id="IPR002347">
    <property type="entry name" value="SDR_fam"/>
</dbReference>
<evidence type="ECO:0000313" key="2">
    <source>
        <dbReference type="EMBL" id="GBG62383.1"/>
    </source>
</evidence>
<dbReference type="InterPro" id="IPR036291">
    <property type="entry name" value="NAD(P)-bd_dom_sf"/>
</dbReference>
<dbReference type="SUPFAM" id="SSF51735">
    <property type="entry name" value="NAD(P)-binding Rossmann-fold domains"/>
    <property type="match status" value="1"/>
</dbReference>